<dbReference type="InterPro" id="IPR031329">
    <property type="entry name" value="NEUT/ALK_ceramidase_N"/>
</dbReference>
<feature type="domain" description="Neutral/alkaline non-lysosomal ceramidase N-terminal" evidence="2">
    <location>
        <begin position="4"/>
        <end position="201"/>
    </location>
</feature>
<dbReference type="Proteomes" id="UP001230220">
    <property type="component" value="Unassembled WGS sequence"/>
</dbReference>
<gene>
    <name evidence="3" type="ORF">J2S15_002749</name>
</gene>
<feature type="coiled-coil region" evidence="1">
    <location>
        <begin position="272"/>
        <end position="315"/>
    </location>
</feature>
<dbReference type="Pfam" id="PF04734">
    <property type="entry name" value="Ceramidase_alk"/>
    <property type="match status" value="1"/>
</dbReference>
<evidence type="ECO:0000313" key="3">
    <source>
        <dbReference type="EMBL" id="MDQ0361996.1"/>
    </source>
</evidence>
<organism evidence="3 4">
    <name type="scientific">Breznakia pachnodae</name>
    <dbReference type="NCBI Taxonomy" id="265178"/>
    <lineage>
        <taxon>Bacteria</taxon>
        <taxon>Bacillati</taxon>
        <taxon>Bacillota</taxon>
        <taxon>Erysipelotrichia</taxon>
        <taxon>Erysipelotrichales</taxon>
        <taxon>Erysipelotrichaceae</taxon>
        <taxon>Breznakia</taxon>
    </lineage>
</organism>
<accession>A0ABU0E509</accession>
<reference evidence="3 4" key="1">
    <citation type="submission" date="2023-07" db="EMBL/GenBank/DDBJ databases">
        <title>Genomic Encyclopedia of Type Strains, Phase IV (KMG-IV): sequencing the most valuable type-strain genomes for metagenomic binning, comparative biology and taxonomic classification.</title>
        <authorList>
            <person name="Goeker M."/>
        </authorList>
    </citation>
    <scope>NUCLEOTIDE SEQUENCE [LARGE SCALE GENOMIC DNA]</scope>
    <source>
        <strain evidence="3 4">DSM 16784</strain>
    </source>
</reference>
<comment type="caution">
    <text evidence="3">The sequence shown here is derived from an EMBL/GenBank/DDBJ whole genome shotgun (WGS) entry which is preliminary data.</text>
</comment>
<sequence length="414" mass="47326">MKVGSSRYCLTPEKEFYLIGYRSDNRYEPATGVHDDIYCNSLLFEQDGKKVFIFSADVIEFEESMADDVKTLLHNKYGIERDLVLLCATHDHSSVVSYHRSWYTNKFDQEYYDFFIQTILSSYEDCLDSLQTATAAYGKEVIRGYYGNRNHPGQLADNEVIVVKFHDEAGKPFAGFVNWAVHSTVLSADNTMLTSDLAGEVSKKLYDSFGFYPAMIVGAAADSSNRNERKGSDFHELERVSTALAKHISEIDTNNEIILGSIRYQTLFHVIHHNMETVHEELTIEINKMQEQLAEENNEDKIEFYEKKIHNLKKELDVHNYHLDIKGVVINLGNIQLFVFPGELGSKFGIEMKDSTISLGIICGYTNGYYEYFMPKEEYGLSFETIGSKIPKGDPEKIIKKFILASKRLNDSKI</sequence>
<keyword evidence="4" id="KW-1185">Reference proteome</keyword>
<proteinExistence type="predicted"/>
<keyword evidence="1" id="KW-0175">Coiled coil</keyword>
<dbReference type="RefSeq" id="WP_307409210.1">
    <property type="nucleotide sequence ID" value="NZ_JAUSUR010000005.1"/>
</dbReference>
<protein>
    <recommendedName>
        <fullName evidence="2">Neutral/alkaline non-lysosomal ceramidase N-terminal domain-containing protein</fullName>
    </recommendedName>
</protein>
<evidence type="ECO:0000259" key="2">
    <source>
        <dbReference type="Pfam" id="PF04734"/>
    </source>
</evidence>
<dbReference type="EMBL" id="JAUSUR010000005">
    <property type="protein sequence ID" value="MDQ0361996.1"/>
    <property type="molecule type" value="Genomic_DNA"/>
</dbReference>
<name>A0ABU0E509_9FIRM</name>
<evidence type="ECO:0000256" key="1">
    <source>
        <dbReference type="SAM" id="Coils"/>
    </source>
</evidence>
<evidence type="ECO:0000313" key="4">
    <source>
        <dbReference type="Proteomes" id="UP001230220"/>
    </source>
</evidence>